<proteinExistence type="predicted"/>
<evidence type="ECO:0000313" key="1">
    <source>
        <dbReference type="EMBL" id="KAK1859842.1"/>
    </source>
</evidence>
<name>A0ACC3BQQ0_PYRYE</name>
<dbReference type="EMBL" id="CM020618">
    <property type="protein sequence ID" value="KAK1859842.1"/>
    <property type="molecule type" value="Genomic_DNA"/>
</dbReference>
<gene>
    <name evidence="1" type="ORF">I4F81_002436</name>
</gene>
<dbReference type="Proteomes" id="UP000798662">
    <property type="component" value="Chromosome 1"/>
</dbReference>
<accession>A0ACC3BQQ0</accession>
<reference evidence="1" key="1">
    <citation type="submission" date="2019-11" db="EMBL/GenBank/DDBJ databases">
        <title>Nori genome reveals adaptations in red seaweeds to the harsh intertidal environment.</title>
        <authorList>
            <person name="Wang D."/>
            <person name="Mao Y."/>
        </authorList>
    </citation>
    <scope>NUCLEOTIDE SEQUENCE</scope>
    <source>
        <tissue evidence="1">Gametophyte</tissue>
    </source>
</reference>
<evidence type="ECO:0000313" key="2">
    <source>
        <dbReference type="Proteomes" id="UP000798662"/>
    </source>
</evidence>
<organism evidence="1 2">
    <name type="scientific">Pyropia yezoensis</name>
    <name type="common">Susabi-nori</name>
    <name type="synonym">Porphyra yezoensis</name>
    <dbReference type="NCBI Taxonomy" id="2788"/>
    <lineage>
        <taxon>Eukaryota</taxon>
        <taxon>Rhodophyta</taxon>
        <taxon>Bangiophyceae</taxon>
        <taxon>Bangiales</taxon>
        <taxon>Bangiaceae</taxon>
        <taxon>Pyropia</taxon>
    </lineage>
</organism>
<sequence>MASSPTSESFPDRNVASGNVPPPRPKFSRPKGGATFIGKGKGAVPTTDVAKERASGEEAAKLKAKEEVKRLKEAAKSARYSGGGDDDYNAFIDGKIVESDEETAKELCETGEQLADHDGLSFDDMAEEAEVDDIESSTDEEAAPTEALKAQSRTFLVRKNLAAAKGAPVAGEGENKFSDVAARGAPKLGTFIMRRKKTAEIPAAAGASEESPRESRLPKKGGMTFMRRKNKA</sequence>
<comment type="caution">
    <text evidence="1">The sequence shown here is derived from an EMBL/GenBank/DDBJ whole genome shotgun (WGS) entry which is preliminary data.</text>
</comment>
<protein>
    <submittedName>
        <fullName evidence="1">Uncharacterized protein</fullName>
    </submittedName>
</protein>
<keyword evidence="2" id="KW-1185">Reference proteome</keyword>